<dbReference type="STRING" id="313596.RB2501_00996"/>
<reference evidence="2 3" key="1">
    <citation type="journal article" date="2009" name="J. Bacteriol.">
        <title>Complete genome sequence of Robiginitalea biformata HTCC2501.</title>
        <authorList>
            <person name="Oh H.M."/>
            <person name="Giovannoni S.J."/>
            <person name="Lee K."/>
            <person name="Ferriera S."/>
            <person name="Johnson J."/>
            <person name="Cho J.C."/>
        </authorList>
    </citation>
    <scope>NUCLEOTIDE SEQUENCE [LARGE SCALE GENOMIC DNA]</scope>
    <source>
        <strain evidence="3">ATCC BAA-864 / HTCC2501 / KCTC 12146</strain>
    </source>
</reference>
<protein>
    <submittedName>
        <fullName evidence="2">Uncharacterized protein</fullName>
    </submittedName>
</protein>
<dbReference type="HOGENOM" id="CLU_656874_0_0_10"/>
<dbReference type="KEGG" id="rbi:RB2501_00996"/>
<dbReference type="Proteomes" id="UP000009049">
    <property type="component" value="Chromosome"/>
</dbReference>
<evidence type="ECO:0000256" key="1">
    <source>
        <dbReference type="SAM" id="MobiDB-lite"/>
    </source>
</evidence>
<gene>
    <name evidence="2" type="ordered locus">RB2501_00996</name>
</gene>
<dbReference type="eggNOG" id="COG2831">
    <property type="taxonomic scope" value="Bacteria"/>
</dbReference>
<sequence>MGLFLVLVYWSLGETEDEFRTCQVLGMGDVESLDFREYDSVTVAANTLYEASWVKQFMQGEQYRDAWATPVTVPIAYLDTLKGGMTFIEEGGGKQTHSLEFKDPQGIRFTLRSLSKDPEKLVPDLARQLGLENIVIDGVSAQHPYAALAVAELSEAAGILHTHPQLVFVPAQESLGELNEQYGNRLYYLEYESEGPVDWTGIPGAIELIDTEDLQELKLELKDSLRLDREALLRARLFDLIIGDWDRHAKQWGWVLLKGPEGYRATPVPTDRDNAFFDQDGILPNLIANRISLPEVQSFTSDIRYLPGLVQEFDAYFLGRASLEEFKEAAGYLQSRLSDAAIDGAFAVWPPAVDSLDGPQIRSRLKSRRDSIVQYAERFHEVLGDLPSKPIRLSGSEELELPEGPDRCFECDSVPHPGS</sequence>
<dbReference type="EMBL" id="CP001712">
    <property type="protein sequence ID" value="EAR14609.1"/>
    <property type="molecule type" value="Genomic_DNA"/>
</dbReference>
<organism evidence="2 3">
    <name type="scientific">Robiginitalea biformata (strain ATCC BAA-864 / DSM 15991 / KCTC 12146 / HTCC2501)</name>
    <dbReference type="NCBI Taxonomy" id="313596"/>
    <lineage>
        <taxon>Bacteria</taxon>
        <taxon>Pseudomonadati</taxon>
        <taxon>Bacteroidota</taxon>
        <taxon>Flavobacteriia</taxon>
        <taxon>Flavobacteriales</taxon>
        <taxon>Flavobacteriaceae</taxon>
        <taxon>Robiginitalea</taxon>
    </lineage>
</organism>
<evidence type="ECO:0000313" key="2">
    <source>
        <dbReference type="EMBL" id="EAR14609.1"/>
    </source>
</evidence>
<name>A4CNZ2_ROBBH</name>
<accession>A4CNZ2</accession>
<evidence type="ECO:0000313" key="3">
    <source>
        <dbReference type="Proteomes" id="UP000009049"/>
    </source>
</evidence>
<keyword evidence="3" id="KW-1185">Reference proteome</keyword>
<feature type="region of interest" description="Disordered" evidence="1">
    <location>
        <begin position="396"/>
        <end position="419"/>
    </location>
</feature>
<dbReference type="AlphaFoldDB" id="A4CNZ2"/>
<proteinExistence type="predicted"/>